<dbReference type="OrthoDB" id="9774675at2"/>
<keyword evidence="8" id="KW-1185">Reference proteome</keyword>
<keyword evidence="2" id="KW-0732">Signal</keyword>
<dbReference type="GO" id="GO:0016491">
    <property type="term" value="F:oxidoreductase activity"/>
    <property type="evidence" value="ECO:0007669"/>
    <property type="project" value="InterPro"/>
</dbReference>
<keyword evidence="4" id="KW-0521">NADP</keyword>
<dbReference type="InterPro" id="IPR052206">
    <property type="entry name" value="Retinol_saturase"/>
</dbReference>
<gene>
    <name evidence="7" type="ORF">SAMN05444695_12117</name>
</gene>
<evidence type="ECO:0000256" key="1">
    <source>
        <dbReference type="ARBA" id="ARBA00022630"/>
    </source>
</evidence>
<evidence type="ECO:0000256" key="3">
    <source>
        <dbReference type="ARBA" id="ARBA00022827"/>
    </source>
</evidence>
<dbReference type="Gene3D" id="3.50.50.60">
    <property type="entry name" value="FAD/NAD(P)-binding domain"/>
    <property type="match status" value="2"/>
</dbReference>
<reference evidence="7 8" key="1">
    <citation type="submission" date="2016-10" db="EMBL/GenBank/DDBJ databases">
        <authorList>
            <person name="de Groot N.N."/>
        </authorList>
    </citation>
    <scope>NUCLEOTIDE SEQUENCE [LARGE SCALE GENOMIC DNA]</scope>
    <source>
        <strain evidence="7 8">DSM 44892</strain>
    </source>
</reference>
<dbReference type="Proteomes" id="UP000183263">
    <property type="component" value="Unassembled WGS sequence"/>
</dbReference>
<dbReference type="Pfam" id="PF01593">
    <property type="entry name" value="Amino_oxidase"/>
    <property type="match status" value="1"/>
</dbReference>
<dbReference type="PANTHER" id="PTHR46091">
    <property type="entry name" value="BLR7054 PROTEIN"/>
    <property type="match status" value="1"/>
</dbReference>
<protein>
    <submittedName>
        <fullName evidence="7">Phytoene dehydrogenase-related protein</fullName>
    </submittedName>
</protein>
<feature type="domain" description="Amine oxidase" evidence="6">
    <location>
        <begin position="37"/>
        <end position="300"/>
    </location>
</feature>
<proteinExistence type="predicted"/>
<dbReference type="AlphaFoldDB" id="A0A1G8SE40"/>
<evidence type="ECO:0000313" key="7">
    <source>
        <dbReference type="EMBL" id="SDJ27522.1"/>
    </source>
</evidence>
<keyword evidence="5" id="KW-0520">NAD</keyword>
<keyword evidence="1" id="KW-0285">Flavoprotein</keyword>
<keyword evidence="3" id="KW-0274">FAD</keyword>
<dbReference type="InterPro" id="IPR036188">
    <property type="entry name" value="FAD/NAD-bd_sf"/>
</dbReference>
<dbReference type="EMBL" id="FNDN01000021">
    <property type="protein sequence ID" value="SDJ27522.1"/>
    <property type="molecule type" value="Genomic_DNA"/>
</dbReference>
<name>A0A1G8SE40_9NOCA</name>
<evidence type="ECO:0000259" key="6">
    <source>
        <dbReference type="Pfam" id="PF01593"/>
    </source>
</evidence>
<dbReference type="PANTHER" id="PTHR46091:SF3">
    <property type="entry name" value="AMINE OXIDASE DOMAIN-CONTAINING PROTEIN"/>
    <property type="match status" value="1"/>
</dbReference>
<sequence length="589" mass="63517">MNARCDWPVATDTPETLQEATVVGNPKWDALVVGSGLGGLSAAAYLAASGRRVLLLERYSALGGSSHVFRRRGAWEFDCGVHYVGDVGPDGIVTAMMRGLALDDRIQWLPMDAEGFDRVIGPDFQLRVPVGWDAFLDELLAAFPEEQRAARRFHAIMRRLSDSLDRRGPHRPGAVAARWITAAGWAAPFLAMPYAGMLAACGFSPRSILALSVQCGALASSSLSIPTAAMAGFYQDYVGGGSFYPRGGGQILAAGFAEVITSHGGTIRTNAEVARVLVENRRVTGVRLSDGEVLEAPVVVSDADIIKTYTDLVGLEHLPYLYRERVKRWTMSHPLINGFFGVEYDVHSGPNSNYFAIPNWDNAASLLSLTRFSRRIIAGKGISDGYRWAHEMAAQQPMFLQSSSRRDPGHRAAAPDGHSTIEVQTITPADPSLWGFAGYDVASGEYRQGRRYREIKKIVLDGMLERMEQAYPGSSSKVRLAELGTPATQTRFVGNTGGAPFGLALRWDQAGPLRPGTHTPIDGLFVVGTSTTWGPGTVGSMLSGVHAAAAVTGRDLVNDIRRGDVIADPELLSRWPSGFDTLDATRGLG</sequence>
<dbReference type="SUPFAM" id="SSF51905">
    <property type="entry name" value="FAD/NAD(P)-binding domain"/>
    <property type="match status" value="1"/>
</dbReference>
<accession>A0A1G8SE40</accession>
<evidence type="ECO:0000256" key="4">
    <source>
        <dbReference type="ARBA" id="ARBA00022857"/>
    </source>
</evidence>
<dbReference type="InterPro" id="IPR002937">
    <property type="entry name" value="Amino_oxidase"/>
</dbReference>
<organism evidence="7 8">
    <name type="scientific">Rhodococcus triatomae</name>
    <dbReference type="NCBI Taxonomy" id="300028"/>
    <lineage>
        <taxon>Bacteria</taxon>
        <taxon>Bacillati</taxon>
        <taxon>Actinomycetota</taxon>
        <taxon>Actinomycetes</taxon>
        <taxon>Mycobacteriales</taxon>
        <taxon>Nocardiaceae</taxon>
        <taxon>Rhodococcus</taxon>
    </lineage>
</organism>
<evidence type="ECO:0000256" key="2">
    <source>
        <dbReference type="ARBA" id="ARBA00022729"/>
    </source>
</evidence>
<evidence type="ECO:0000256" key="5">
    <source>
        <dbReference type="ARBA" id="ARBA00023027"/>
    </source>
</evidence>
<evidence type="ECO:0000313" key="8">
    <source>
        <dbReference type="Proteomes" id="UP000183263"/>
    </source>
</evidence>